<dbReference type="ExpressionAtlas" id="Q2HRG5">
    <property type="expression patterns" value="differential"/>
</dbReference>
<dbReference type="PROSITE" id="PS50104">
    <property type="entry name" value="TIR"/>
    <property type="match status" value="1"/>
</dbReference>
<reference evidence="6" key="2">
    <citation type="submission" date="2007-03" db="EMBL/GenBank/DDBJ databases">
        <authorList>
            <consortium name="The International Medicago Genome Annotation Group"/>
        </authorList>
    </citation>
    <scope>NUCLEOTIDE SEQUENCE</scope>
</reference>
<organism evidence="6">
    <name type="scientific">Medicago truncatula</name>
    <name type="common">Barrel medic</name>
    <name type="synonym">Medicago tribuloides</name>
    <dbReference type="NCBI Taxonomy" id="3880"/>
    <lineage>
        <taxon>Eukaryota</taxon>
        <taxon>Viridiplantae</taxon>
        <taxon>Streptophyta</taxon>
        <taxon>Embryophyta</taxon>
        <taxon>Tracheophyta</taxon>
        <taxon>Spermatophyta</taxon>
        <taxon>Magnoliopsida</taxon>
        <taxon>eudicotyledons</taxon>
        <taxon>Gunneridae</taxon>
        <taxon>Pentapetalae</taxon>
        <taxon>rosids</taxon>
        <taxon>fabids</taxon>
        <taxon>Fabales</taxon>
        <taxon>Fabaceae</taxon>
        <taxon>Papilionoideae</taxon>
        <taxon>50 kb inversion clade</taxon>
        <taxon>NPAAA clade</taxon>
        <taxon>Hologalegina</taxon>
        <taxon>IRL clade</taxon>
        <taxon>Trifolieae</taxon>
        <taxon>Medicago</taxon>
    </lineage>
</organism>
<feature type="domain" description="TIR" evidence="5">
    <location>
        <begin position="10"/>
        <end position="163"/>
    </location>
</feature>
<gene>
    <name evidence="6" type="ORF">MtrDRAFT_AC158502g17v2</name>
</gene>
<dbReference type="InterPro" id="IPR035897">
    <property type="entry name" value="Toll_tir_struct_dom_sf"/>
</dbReference>
<sequence>MAVTNTSPSWKFHVFLSFRGVETRNKFTDHLYAAFIRTGLTVFKDDTELQRGQLIAPELLNSIEQSLSSVVILSPDYASSRWCLDELLTILRSRIDFGRFVFPVFYDVDPTDVRHQRGSFAEAFVKHGERFGDDSEKVRMWREALSQVADLSGWSSKARERSI</sequence>
<keyword evidence="2" id="KW-0378">Hydrolase</keyword>
<evidence type="ECO:0000256" key="4">
    <source>
        <dbReference type="ARBA" id="ARBA00047304"/>
    </source>
</evidence>
<reference evidence="6" key="1">
    <citation type="submission" date="2005-05" db="EMBL/GenBank/DDBJ databases">
        <authorList>
            <person name="Town C.D."/>
        </authorList>
    </citation>
    <scope>NUCLEOTIDE SEQUENCE</scope>
</reference>
<dbReference type="GO" id="GO:0061809">
    <property type="term" value="F:NAD+ nucleosidase activity, cyclic ADP-ribose generating"/>
    <property type="evidence" value="ECO:0007669"/>
    <property type="project" value="UniProtKB-EC"/>
</dbReference>
<evidence type="ECO:0000256" key="2">
    <source>
        <dbReference type="ARBA" id="ARBA00022801"/>
    </source>
</evidence>
<accession>Q2HRG5</accession>
<keyword evidence="3" id="KW-0520">NAD</keyword>
<evidence type="ECO:0000259" key="5">
    <source>
        <dbReference type="PROSITE" id="PS50104"/>
    </source>
</evidence>
<dbReference type="FunFam" id="3.40.50.10140:FF:000007">
    <property type="entry name" value="Disease resistance protein (TIR-NBS-LRR class)"/>
    <property type="match status" value="1"/>
</dbReference>
<name>Q2HRG5_MEDTR</name>
<evidence type="ECO:0000256" key="1">
    <source>
        <dbReference type="ARBA" id="ARBA00011982"/>
    </source>
</evidence>
<dbReference type="EC" id="3.2.2.6" evidence="1"/>
<dbReference type="SMART" id="SM00255">
    <property type="entry name" value="TIR"/>
    <property type="match status" value="1"/>
</dbReference>
<dbReference type="EMBL" id="AC158502">
    <property type="protein sequence ID" value="ABD33308.1"/>
    <property type="molecule type" value="Genomic_DNA"/>
</dbReference>
<dbReference type="AlphaFoldDB" id="Q2HRG5"/>
<dbReference type="Pfam" id="PF01582">
    <property type="entry name" value="TIR"/>
    <property type="match status" value="1"/>
</dbReference>
<dbReference type="SUPFAM" id="SSF52200">
    <property type="entry name" value="Toll/Interleukin receptor TIR domain"/>
    <property type="match status" value="1"/>
</dbReference>
<dbReference type="InterPro" id="IPR000157">
    <property type="entry name" value="TIR_dom"/>
</dbReference>
<comment type="catalytic activity">
    <reaction evidence="4">
        <text>NAD(+) + H2O = ADP-D-ribose + nicotinamide + H(+)</text>
        <dbReference type="Rhea" id="RHEA:16301"/>
        <dbReference type="ChEBI" id="CHEBI:15377"/>
        <dbReference type="ChEBI" id="CHEBI:15378"/>
        <dbReference type="ChEBI" id="CHEBI:17154"/>
        <dbReference type="ChEBI" id="CHEBI:57540"/>
        <dbReference type="ChEBI" id="CHEBI:57967"/>
        <dbReference type="EC" id="3.2.2.6"/>
    </reaction>
    <physiologicalReaction direction="left-to-right" evidence="4">
        <dbReference type="Rhea" id="RHEA:16302"/>
    </physiologicalReaction>
</comment>
<dbReference type="Gene3D" id="3.40.50.10140">
    <property type="entry name" value="Toll/interleukin-1 receptor homology (TIR) domain"/>
    <property type="match status" value="1"/>
</dbReference>
<protein>
    <recommendedName>
        <fullName evidence="1">ADP-ribosyl cyclase/cyclic ADP-ribose hydrolase</fullName>
        <ecNumber evidence="1">3.2.2.6</ecNumber>
    </recommendedName>
</protein>
<dbReference type="PANTHER" id="PTHR32009:SF39">
    <property type="entry name" value="TIR DOMAIN-CONTAINING PROTEIN"/>
    <property type="match status" value="1"/>
</dbReference>
<evidence type="ECO:0000256" key="3">
    <source>
        <dbReference type="ARBA" id="ARBA00023027"/>
    </source>
</evidence>
<proteinExistence type="predicted"/>
<evidence type="ECO:0000313" key="6">
    <source>
        <dbReference type="EMBL" id="ABD33308.1"/>
    </source>
</evidence>
<dbReference type="GO" id="GO:0007165">
    <property type="term" value="P:signal transduction"/>
    <property type="evidence" value="ECO:0007669"/>
    <property type="project" value="InterPro"/>
</dbReference>
<dbReference type="PANTHER" id="PTHR32009">
    <property type="entry name" value="TMV RESISTANCE PROTEIN N-LIKE"/>
    <property type="match status" value="1"/>
</dbReference>